<reference evidence="1 2" key="1">
    <citation type="submission" date="2020-07" db="EMBL/GenBank/DDBJ databases">
        <title>Sequencing the genomes of 1000 actinobacteria strains.</title>
        <authorList>
            <person name="Klenk H.-P."/>
        </authorList>
    </citation>
    <scope>NUCLEOTIDE SEQUENCE [LARGE SCALE GENOMIC DNA]</scope>
    <source>
        <strain evidence="1 2">DSM 45927</strain>
    </source>
</reference>
<name>A0A853BR38_9ACTN</name>
<gene>
    <name evidence="1" type="ORF">HNR12_004135</name>
</gene>
<comment type="caution">
    <text evidence="1">The sequence shown here is derived from an EMBL/GenBank/DDBJ whole genome shotgun (WGS) entry which is preliminary data.</text>
</comment>
<evidence type="ECO:0000313" key="1">
    <source>
        <dbReference type="EMBL" id="NYI97858.1"/>
    </source>
</evidence>
<organism evidence="1 2">
    <name type="scientific">Streptomonospora nanhaiensis</name>
    <dbReference type="NCBI Taxonomy" id="1323731"/>
    <lineage>
        <taxon>Bacteria</taxon>
        <taxon>Bacillati</taxon>
        <taxon>Actinomycetota</taxon>
        <taxon>Actinomycetes</taxon>
        <taxon>Streptosporangiales</taxon>
        <taxon>Nocardiopsidaceae</taxon>
        <taxon>Streptomonospora</taxon>
    </lineage>
</organism>
<sequence length="124" mass="13034">MVDQVLIAIAAAVAGKAVEPFTEGAVDLLRRLRGAVIARFRRDPEPHAALEAAQIDYDDTEAVAALAAHIGAAAEHDPGLRRLVEELRPYFTSGGPEVVNTVVGEVSGNVVQARDIVGGIDLGR</sequence>
<evidence type="ECO:0000313" key="2">
    <source>
        <dbReference type="Proteomes" id="UP000575985"/>
    </source>
</evidence>
<dbReference type="Proteomes" id="UP000575985">
    <property type="component" value="Unassembled WGS sequence"/>
</dbReference>
<proteinExistence type="predicted"/>
<accession>A0A853BR38</accession>
<protein>
    <submittedName>
        <fullName evidence="1">Uncharacterized protein</fullName>
    </submittedName>
</protein>
<dbReference type="RefSeq" id="WP_179769120.1">
    <property type="nucleotide sequence ID" value="NZ_JACCFO010000001.1"/>
</dbReference>
<dbReference type="EMBL" id="JACCFO010000001">
    <property type="protein sequence ID" value="NYI97858.1"/>
    <property type="molecule type" value="Genomic_DNA"/>
</dbReference>
<keyword evidence="2" id="KW-1185">Reference proteome</keyword>
<dbReference type="AlphaFoldDB" id="A0A853BR38"/>